<gene>
    <name evidence="10" type="primary">SGO2</name>
</gene>
<evidence type="ECO:0000313" key="11">
    <source>
        <dbReference type="Proteomes" id="UP000001073"/>
    </source>
</evidence>
<dbReference type="eggNOG" id="ENOG502S9Y1">
    <property type="taxonomic scope" value="Eukaryota"/>
</dbReference>
<evidence type="ECO:0000313" key="10">
    <source>
        <dbReference type="Ensembl" id="ENSNLEP00000008427.2"/>
    </source>
</evidence>
<dbReference type="Proteomes" id="UP000001073">
    <property type="component" value="Chromosome 22a"/>
</dbReference>
<organism evidence="10 11">
    <name type="scientific">Nomascus leucogenys</name>
    <name type="common">Northern white-cheeked gibbon</name>
    <name type="synonym">Hylobates leucogenys</name>
    <dbReference type="NCBI Taxonomy" id="61853"/>
    <lineage>
        <taxon>Eukaryota</taxon>
        <taxon>Metazoa</taxon>
        <taxon>Chordata</taxon>
        <taxon>Craniata</taxon>
        <taxon>Vertebrata</taxon>
        <taxon>Euteleostomi</taxon>
        <taxon>Mammalia</taxon>
        <taxon>Eutheria</taxon>
        <taxon>Euarchontoglires</taxon>
        <taxon>Primates</taxon>
        <taxon>Haplorrhini</taxon>
        <taxon>Catarrhini</taxon>
        <taxon>Hylobatidae</taxon>
        <taxon>Nomascus</taxon>
    </lineage>
</organism>
<reference evidence="10 11" key="1">
    <citation type="submission" date="2012-10" db="EMBL/GenBank/DDBJ databases">
        <authorList>
            <consortium name="Gibbon Genome Sequencing Consortium"/>
        </authorList>
    </citation>
    <scope>NUCLEOTIDE SEQUENCE [LARGE SCALE GENOMIC DNA]</scope>
</reference>
<evidence type="ECO:0000256" key="6">
    <source>
        <dbReference type="ARBA" id="ARBA00023054"/>
    </source>
</evidence>
<dbReference type="OMA" id="LNWNNEI"/>
<dbReference type="GO" id="GO:0000776">
    <property type="term" value="C:kinetochore"/>
    <property type="evidence" value="ECO:0007669"/>
    <property type="project" value="TreeGrafter"/>
</dbReference>
<dbReference type="InParanoid" id="G1R5F5"/>
<dbReference type="GeneTree" id="ENSGT00940000154107"/>
<sequence>MECPVMETGSLFTSGIKRHVKDKRISKTAKLNVSLASKIKTKILNNSSIFKISLKHNNRALAQALSREKENSRRITTEKMLLQKEVEKLNFENTFLRLKLNNLNKKLIDIEALMNNNLITAIEMSSLSEFHQSSFLLSAGKKKRISKQCKLMRLPFARVPLTSNDDEDDDKEKMQSDNNIKSKTLPDIPSSGSTTQPLSTQDNLEVLFLKENNQNVYGLDDSEHISSIVDVPPRESHSHSDQSSKSSLISEMRNAQSIGYRWEKPSPSNVTERKKRGSSWESNNLSADTPCATALDQQHISSPELNCSDEINGHTNETDTEMQRNKQDLPGLSSESAREPNAECMNQVEDNDDFQLQKTMYDADMDLTASEVSKIVTVSTGIKKKSNKKPNEHGMKTFRKVKDSSSEKKRERSKRQFKNSSDVDTGEKIENRPERYDVLDGKRDAEDPGFIFSNEQLAQVNELKKMTLQTGFEQGDRENVQCNKKEKRITNEQEETYSLSQSSGKFHQESKFDKGQNSLTCNKSKASRQTFVIHKLEKDNLLPNQKDKVTIYENLDVTNEFHTQNESNINKLRKKVNRKTEIISGMNHMYEDNDKDVVHGLKKGNFFFKTQEDKEPISENFQLSKELLIPALSTGDNENRCDYRTQNVESLDNDRSTEYTVKSHSLFLTQKDKEIIPGNLEDPSEFETPALSTKDSGNLYDSEIQNVLGVKHVHDMQPACQNDSKIDKPRSNIYQKSEIIPETNQIYENDNKGVHDLEKDDFFSLTPKDKETISENLQVTNEFQTVDLLIKDNGNLCDYDTKNILDLKKYVTDRKSAEQNESKINKKLRNKVNWKTEIISEMNQIYEDNDKDVHVQESCTKDLDFKVNKSKQKLECQDIINEHYMEVNSKEKESCDQILDSYKVVKKRKKESSCKAKNILTKGKNKLASQLTESSQTSISLESDLKHITSEADSDPGNPVELCKTQKQSTTTLNKKGDLPFVEEIKEGECQVKKVDKMTSKSKKRKTSIDPSPESHEVMERILDSVQGKSTVSEQADKENNLENEKMVKNKPNFYTKAFRSLSEIHSPNIQDSSFDSVREGLEPLCISSSKNVIIKENFALECSPAFQVSDDEHEKMNEMKFKVNRRTQKSGIGDRPLQDLTNTSFVSNNTAESENKSEDLSSERTSRRRRCTPFHFKEPSLRG</sequence>
<feature type="compositionally biased region" description="Polar residues" evidence="9">
    <location>
        <begin position="496"/>
        <end position="505"/>
    </location>
</feature>
<keyword evidence="3" id="KW-0158">Chromosome</keyword>
<feature type="region of interest" description="Disordered" evidence="9">
    <location>
        <begin position="996"/>
        <end position="1016"/>
    </location>
</feature>
<feature type="region of interest" description="Disordered" evidence="9">
    <location>
        <begin position="160"/>
        <end position="198"/>
    </location>
</feature>
<evidence type="ECO:0000256" key="5">
    <source>
        <dbReference type="ARBA" id="ARBA00022829"/>
    </source>
</evidence>
<dbReference type="GO" id="GO:0030892">
    <property type="term" value="C:mitotic cohesin complex"/>
    <property type="evidence" value="ECO:0007669"/>
    <property type="project" value="Ensembl"/>
</dbReference>
<dbReference type="EMBL" id="ADFV01059726">
    <property type="status" value="NOT_ANNOTATED_CDS"/>
    <property type="molecule type" value="Genomic_DNA"/>
</dbReference>
<dbReference type="GO" id="GO:0051177">
    <property type="term" value="P:meiotic sister chromatid cohesion"/>
    <property type="evidence" value="ECO:0007669"/>
    <property type="project" value="TreeGrafter"/>
</dbReference>
<feature type="region of interest" description="Disordered" evidence="9">
    <location>
        <begin position="492"/>
        <end position="520"/>
    </location>
</feature>
<feature type="compositionally biased region" description="Polar residues" evidence="9">
    <location>
        <begin position="1140"/>
        <end position="1153"/>
    </location>
</feature>
<keyword evidence="11" id="KW-1185">Reference proteome</keyword>
<feature type="compositionally biased region" description="Basic and acidic residues" evidence="9">
    <location>
        <begin position="389"/>
        <end position="410"/>
    </location>
</feature>
<evidence type="ECO:0000256" key="4">
    <source>
        <dbReference type="ARBA" id="ARBA00022618"/>
    </source>
</evidence>
<accession>G1R5F5</accession>
<feature type="region of interest" description="Disordered" evidence="9">
    <location>
        <begin position="381"/>
        <end position="447"/>
    </location>
</feature>
<comment type="subcellular location">
    <subcellularLocation>
        <location evidence="1">Chromosome</location>
        <location evidence="1">Centromere</location>
    </subcellularLocation>
</comment>
<reference evidence="10" key="3">
    <citation type="submission" date="2025-09" db="UniProtKB">
        <authorList>
            <consortium name="Ensembl"/>
        </authorList>
    </citation>
    <scope>IDENTIFICATION</scope>
</reference>
<dbReference type="InterPro" id="IPR038889">
    <property type="entry name" value="Shugoshin1/2"/>
</dbReference>
<dbReference type="HOGENOM" id="CLU_264434_0_0_1"/>
<feature type="compositionally biased region" description="Basic and acidic residues" evidence="9">
    <location>
        <begin position="1154"/>
        <end position="1166"/>
    </location>
</feature>
<dbReference type="STRING" id="61853.ENSNLEP00000008427"/>
<dbReference type="PANTHER" id="PTHR21577">
    <property type="entry name" value="SHUGOSHIN"/>
    <property type="match status" value="1"/>
</dbReference>
<dbReference type="GO" id="GO:0007059">
    <property type="term" value="P:chromosome segregation"/>
    <property type="evidence" value="ECO:0007669"/>
    <property type="project" value="UniProtKB-KW"/>
</dbReference>
<evidence type="ECO:0000256" key="7">
    <source>
        <dbReference type="ARBA" id="ARBA00023306"/>
    </source>
</evidence>
<keyword evidence="7" id="KW-0131">Cell cycle</keyword>
<keyword evidence="6" id="KW-0175">Coiled coil</keyword>
<evidence type="ECO:0000256" key="9">
    <source>
        <dbReference type="SAM" id="MobiDB-lite"/>
    </source>
</evidence>
<evidence type="ECO:0000256" key="8">
    <source>
        <dbReference type="ARBA" id="ARBA00023328"/>
    </source>
</evidence>
<keyword evidence="4" id="KW-0132">Cell division</keyword>
<feature type="region of interest" description="Disordered" evidence="9">
    <location>
        <begin position="257"/>
        <end position="285"/>
    </location>
</feature>
<keyword evidence="5" id="KW-0159">Chromosome partition</keyword>
<protein>
    <submittedName>
        <fullName evidence="10">Shugoshin 2</fullName>
    </submittedName>
</protein>
<comment type="similarity">
    <text evidence="2">Belongs to the shugoshin family.</text>
</comment>
<dbReference type="GO" id="GO:0016604">
    <property type="term" value="C:nuclear body"/>
    <property type="evidence" value="ECO:0007669"/>
    <property type="project" value="Ensembl"/>
</dbReference>
<evidence type="ECO:0000256" key="2">
    <source>
        <dbReference type="ARBA" id="ARBA00010845"/>
    </source>
</evidence>
<dbReference type="AlphaFoldDB" id="G1R5F5"/>
<dbReference type="EMBL" id="ADFV01059725">
    <property type="status" value="NOT_ANNOTATED_CDS"/>
    <property type="molecule type" value="Genomic_DNA"/>
</dbReference>
<feature type="region of interest" description="Disordered" evidence="9">
    <location>
        <begin position="1123"/>
        <end position="1184"/>
    </location>
</feature>
<reference evidence="10" key="2">
    <citation type="submission" date="2025-08" db="UniProtKB">
        <authorList>
            <consortium name="Ensembl"/>
        </authorList>
    </citation>
    <scope>IDENTIFICATION</scope>
</reference>
<proteinExistence type="inferred from homology"/>
<evidence type="ECO:0000256" key="1">
    <source>
        <dbReference type="ARBA" id="ARBA00004584"/>
    </source>
</evidence>
<evidence type="ECO:0000256" key="3">
    <source>
        <dbReference type="ARBA" id="ARBA00022454"/>
    </source>
</evidence>
<dbReference type="GO" id="GO:0051301">
    <property type="term" value="P:cell division"/>
    <property type="evidence" value="ECO:0007669"/>
    <property type="project" value="UniProtKB-KW"/>
</dbReference>
<feature type="region of interest" description="Disordered" evidence="9">
    <location>
        <begin position="310"/>
        <end position="340"/>
    </location>
</feature>
<dbReference type="PANTHER" id="PTHR21577:SF3">
    <property type="entry name" value="SHUGOSHIN 1-RELATED"/>
    <property type="match status" value="1"/>
</dbReference>
<dbReference type="FunCoup" id="G1R5F5">
    <property type="interactions" value="1144"/>
</dbReference>
<name>G1R5F5_NOMLE</name>
<feature type="compositionally biased region" description="Basic and acidic residues" evidence="9">
    <location>
        <begin position="425"/>
        <end position="446"/>
    </location>
</feature>
<keyword evidence="8" id="KW-0137">Centromere</keyword>
<dbReference type="Ensembl" id="ENSNLET00000008825.3">
    <property type="protein sequence ID" value="ENSNLEP00000008427.2"/>
    <property type="gene ID" value="ENSNLEG00000006913.3"/>
</dbReference>